<dbReference type="EMBL" id="CP093379">
    <property type="protein sequence ID" value="UNM96522.1"/>
    <property type="molecule type" value="Genomic_DNA"/>
</dbReference>
<protein>
    <submittedName>
        <fullName evidence="1">Uncharacterized protein</fullName>
    </submittedName>
</protein>
<name>A0ABY3X0W9_9GAMM</name>
<gene>
    <name evidence="1" type="ORF">MMG00_01255</name>
</gene>
<evidence type="ECO:0000313" key="1">
    <source>
        <dbReference type="EMBL" id="UNM96522.1"/>
    </source>
</evidence>
<keyword evidence="2" id="KW-1185">Reference proteome</keyword>
<dbReference type="Proteomes" id="UP000829542">
    <property type="component" value="Chromosome"/>
</dbReference>
<sequence length="92" mass="10684">MARDEFKNPLDLFSDDAYYFLFTHLSIKEDAILMLETALFDPSFLMMGIRGRATGIFEDPFLALPSMRLMSIEEEDYLPFFWTNIANEIEGS</sequence>
<reference evidence="1 2" key="1">
    <citation type="submission" date="2022-03" db="EMBL/GenBank/DDBJ databases">
        <title>Ignatzschineria rhizosphaerae HR5S32.</title>
        <authorList>
            <person name="Sun J.Q."/>
            <person name="Feng J.Y."/>
        </authorList>
    </citation>
    <scope>NUCLEOTIDE SEQUENCE [LARGE SCALE GENOMIC DNA]</scope>
    <source>
        <strain evidence="1 2">HR5S32</strain>
    </source>
</reference>
<proteinExistence type="predicted"/>
<evidence type="ECO:0000313" key="2">
    <source>
        <dbReference type="Proteomes" id="UP000829542"/>
    </source>
</evidence>
<organism evidence="1 2">
    <name type="scientific">Ignatzschineria rhizosphaerae</name>
    <dbReference type="NCBI Taxonomy" id="2923279"/>
    <lineage>
        <taxon>Bacteria</taxon>
        <taxon>Pseudomonadati</taxon>
        <taxon>Pseudomonadota</taxon>
        <taxon>Gammaproteobacteria</taxon>
        <taxon>Cardiobacteriales</taxon>
        <taxon>Ignatzschineriaceae</taxon>
        <taxon>Ignatzschineria</taxon>
    </lineage>
</organism>
<accession>A0ABY3X0W9</accession>
<dbReference type="RefSeq" id="WP_242150254.1">
    <property type="nucleotide sequence ID" value="NZ_CP093379.1"/>
</dbReference>